<organism evidence="2 3">
    <name type="scientific">Solimicrobium silvestre</name>
    <dbReference type="NCBI Taxonomy" id="2099400"/>
    <lineage>
        <taxon>Bacteria</taxon>
        <taxon>Pseudomonadati</taxon>
        <taxon>Pseudomonadota</taxon>
        <taxon>Betaproteobacteria</taxon>
        <taxon>Burkholderiales</taxon>
        <taxon>Oxalobacteraceae</taxon>
        <taxon>Solimicrobium</taxon>
    </lineage>
</organism>
<feature type="transmembrane region" description="Helical" evidence="1">
    <location>
        <begin position="70"/>
        <end position="88"/>
    </location>
</feature>
<gene>
    <name evidence="2" type="ORF">S2091_0831</name>
</gene>
<evidence type="ECO:0008006" key="4">
    <source>
        <dbReference type="Google" id="ProtNLM"/>
    </source>
</evidence>
<reference evidence="2 3" key="1">
    <citation type="submission" date="2018-02" db="EMBL/GenBank/DDBJ databases">
        <title>Solimicrobium silvestre gen. nov., sp. nov., isolated from alpine forest soil.</title>
        <authorList>
            <person name="Margesin R."/>
            <person name="Albuquerque L."/>
            <person name="Zhang D.-C."/>
            <person name="Froufe H.J.C."/>
            <person name="Severino R."/>
            <person name="Roxo I."/>
            <person name="Egas C."/>
            <person name="Da Costa M.S."/>
        </authorList>
    </citation>
    <scope>NUCLEOTIDE SEQUENCE [LARGE SCALE GENOMIC DNA]</scope>
    <source>
        <strain evidence="2 3">S20-91</strain>
    </source>
</reference>
<evidence type="ECO:0000313" key="2">
    <source>
        <dbReference type="EMBL" id="PRC94210.1"/>
    </source>
</evidence>
<dbReference type="OrthoDB" id="3691279at2"/>
<evidence type="ECO:0000256" key="1">
    <source>
        <dbReference type="SAM" id="Phobius"/>
    </source>
</evidence>
<evidence type="ECO:0000313" key="3">
    <source>
        <dbReference type="Proteomes" id="UP000237839"/>
    </source>
</evidence>
<dbReference type="Proteomes" id="UP000237839">
    <property type="component" value="Unassembled WGS sequence"/>
</dbReference>
<proteinExistence type="predicted"/>
<comment type="caution">
    <text evidence="2">The sequence shown here is derived from an EMBL/GenBank/DDBJ whole genome shotgun (WGS) entry which is preliminary data.</text>
</comment>
<protein>
    <recommendedName>
        <fullName evidence="4">L-lactate permease</fullName>
    </recommendedName>
</protein>
<keyword evidence="1" id="KW-0472">Membrane</keyword>
<keyword evidence="1" id="KW-1133">Transmembrane helix</keyword>
<dbReference type="EMBL" id="PUGF01000003">
    <property type="protein sequence ID" value="PRC94210.1"/>
    <property type="molecule type" value="Genomic_DNA"/>
</dbReference>
<sequence>MLPAFLSYAADDIEEVRTQATKQYLQEQGLISGYLTGSSVGGNAPMMTMQSTIGSGIGKPLFFAALQNSSAGHAVFASMPIILLILAISGGARQGEESDLVRYGLLMVGLVAIVIVLTAMVLVFYC</sequence>
<keyword evidence="3" id="KW-1185">Reference proteome</keyword>
<dbReference type="RefSeq" id="WP_105530547.1">
    <property type="nucleotide sequence ID" value="NZ_PUGF01000003.1"/>
</dbReference>
<accession>A0A2S9H2M1</accession>
<keyword evidence="1" id="KW-0812">Transmembrane</keyword>
<dbReference type="AlphaFoldDB" id="A0A2S9H2M1"/>
<name>A0A2S9H2M1_9BURK</name>
<feature type="transmembrane region" description="Helical" evidence="1">
    <location>
        <begin position="100"/>
        <end position="125"/>
    </location>
</feature>